<evidence type="ECO:0000256" key="14">
    <source>
        <dbReference type="ARBA" id="ARBA00064153"/>
    </source>
</evidence>
<evidence type="ECO:0000256" key="10">
    <source>
        <dbReference type="ARBA" id="ARBA00023170"/>
    </source>
</evidence>
<feature type="disulfide bond" evidence="16">
    <location>
        <begin position="99"/>
        <end position="109"/>
    </location>
</feature>
<dbReference type="PANTHER" id="PTHR48071">
    <property type="entry name" value="SRCR DOMAIN-CONTAINING PROTEIN"/>
    <property type="match status" value="1"/>
</dbReference>
<dbReference type="SMART" id="SM00202">
    <property type="entry name" value="SR"/>
    <property type="match status" value="9"/>
</dbReference>
<feature type="domain" description="SRCR" evidence="20">
    <location>
        <begin position="31"/>
        <end position="130"/>
    </location>
</feature>
<feature type="disulfide bond" evidence="16">
    <location>
        <begin position="258"/>
        <end position="322"/>
    </location>
</feature>
<dbReference type="RefSeq" id="XP_029966538.1">
    <property type="nucleotide sequence ID" value="XM_030110678.1"/>
</dbReference>
<dbReference type="PROSITE" id="PS50287">
    <property type="entry name" value="SRCR_2"/>
    <property type="match status" value="9"/>
</dbReference>
<protein>
    <recommendedName>
        <fullName evidence="15">Soluble scavenger receptor cysteine-rich domain-containing protein SSC5D</fullName>
    </recommendedName>
</protein>
<feature type="domain" description="SRCR" evidence="20">
    <location>
        <begin position="336"/>
        <end position="430"/>
    </location>
</feature>
<dbReference type="InterPro" id="IPR036772">
    <property type="entry name" value="SRCR-like_dom_sf"/>
</dbReference>
<evidence type="ECO:0000256" key="7">
    <source>
        <dbReference type="ARBA" id="ARBA00022989"/>
    </source>
</evidence>
<dbReference type="GeneID" id="115402188"/>
<dbReference type="GO" id="GO:0031638">
    <property type="term" value="P:zymogen activation"/>
    <property type="evidence" value="ECO:0007669"/>
    <property type="project" value="TreeGrafter"/>
</dbReference>
<dbReference type="SUPFAM" id="SSF48726">
    <property type="entry name" value="Immunoglobulin"/>
    <property type="match status" value="2"/>
</dbReference>
<keyword evidence="4 18" id="KW-0812">Transmembrane</keyword>
<comment type="subcellular location">
    <subcellularLocation>
        <location evidence="1">Membrane</location>
        <topology evidence="1">Single-pass membrane protein</topology>
    </subcellularLocation>
    <subcellularLocation>
        <location evidence="2">Secreted</location>
    </subcellularLocation>
</comment>
<feature type="disulfide bond" evidence="16">
    <location>
        <begin position="882"/>
        <end position="943"/>
    </location>
</feature>
<evidence type="ECO:0000256" key="3">
    <source>
        <dbReference type="ARBA" id="ARBA00022525"/>
    </source>
</evidence>
<feature type="compositionally biased region" description="Basic and acidic residues" evidence="17">
    <location>
        <begin position="1212"/>
        <end position="1223"/>
    </location>
</feature>
<keyword evidence="10" id="KW-0675">Receptor</keyword>
<keyword evidence="23" id="KW-1185">Reference proteome</keyword>
<feature type="domain" description="SRCR" evidence="20">
    <location>
        <begin position="233"/>
        <end position="333"/>
    </location>
</feature>
<evidence type="ECO:0000256" key="16">
    <source>
        <dbReference type="PROSITE-ProRule" id="PRU00196"/>
    </source>
</evidence>
<dbReference type="InterPro" id="IPR013783">
    <property type="entry name" value="Ig-like_fold"/>
</dbReference>
<feature type="domain" description="SRCR" evidence="20">
    <location>
        <begin position="741"/>
        <end position="841"/>
    </location>
</feature>
<feature type="disulfide bond" evidence="16">
    <location>
        <begin position="271"/>
        <end position="332"/>
    </location>
</feature>
<feature type="disulfide bond" evidence="16">
    <location>
        <begin position="913"/>
        <end position="923"/>
    </location>
</feature>
<keyword evidence="3" id="KW-0964">Secreted</keyword>
<feature type="disulfide bond" evidence="16">
    <location>
        <begin position="604"/>
        <end position="614"/>
    </location>
</feature>
<keyword evidence="7 18" id="KW-1133">Transmembrane helix</keyword>
<dbReference type="OrthoDB" id="536948at2759"/>
<feature type="domain" description="SRCR" evidence="20">
    <location>
        <begin position="435"/>
        <end position="535"/>
    </location>
</feature>
<feature type="transmembrane region" description="Helical" evidence="18">
    <location>
        <begin position="1163"/>
        <end position="1184"/>
    </location>
</feature>
<dbReference type="SUPFAM" id="SSF56487">
    <property type="entry name" value="SRCR-like"/>
    <property type="match status" value="9"/>
</dbReference>
<dbReference type="PROSITE" id="PS50835">
    <property type="entry name" value="IG_LIKE"/>
    <property type="match status" value="2"/>
</dbReference>
<dbReference type="InterPro" id="IPR036179">
    <property type="entry name" value="Ig-like_dom_sf"/>
</dbReference>
<proteinExistence type="predicted"/>
<evidence type="ECO:0000256" key="12">
    <source>
        <dbReference type="ARBA" id="ARBA00023319"/>
    </source>
</evidence>
<feature type="disulfide bond" evidence="16">
    <location>
        <begin position="201"/>
        <end position="211"/>
    </location>
</feature>
<keyword evidence="5 19" id="KW-0732">Signal</keyword>
<evidence type="ECO:0000259" key="21">
    <source>
        <dbReference type="PROSITE" id="PS50835"/>
    </source>
</evidence>
<feature type="domain" description="Ig-like" evidence="21">
    <location>
        <begin position="926"/>
        <end position="1030"/>
    </location>
</feature>
<reference evidence="22" key="1">
    <citation type="submission" date="2019-06" db="EMBL/GenBank/DDBJ databases">
        <authorList>
            <consortium name="Wellcome Sanger Institute Data Sharing"/>
        </authorList>
    </citation>
    <scope>NUCLEOTIDE SEQUENCE [LARGE SCALE GENOMIC DNA]</scope>
</reference>
<evidence type="ECO:0000256" key="9">
    <source>
        <dbReference type="ARBA" id="ARBA00023157"/>
    </source>
</evidence>
<feature type="disulfide bond" evidence="16">
    <location>
        <begin position="810"/>
        <end position="820"/>
    </location>
</feature>
<name>A0A672G0C7_SALFA</name>
<evidence type="ECO:0000256" key="6">
    <source>
        <dbReference type="ARBA" id="ARBA00022737"/>
    </source>
</evidence>
<keyword evidence="9 16" id="KW-1015">Disulfide bond</keyword>
<evidence type="ECO:0000256" key="1">
    <source>
        <dbReference type="ARBA" id="ARBA00004167"/>
    </source>
</evidence>
<feature type="disulfide bond" evidence="16">
    <location>
        <begin position="661"/>
        <end position="725"/>
    </location>
</feature>
<dbReference type="FunFam" id="3.10.250.10:FF:000009">
    <property type="entry name" value="WC1"/>
    <property type="match status" value="1"/>
</dbReference>
<dbReference type="OMA" id="WEMSNAD"/>
<organism evidence="22 23">
    <name type="scientific">Salarias fasciatus</name>
    <name type="common">Jewelled blenny</name>
    <name type="synonym">Blennius fasciatus</name>
    <dbReference type="NCBI Taxonomy" id="181472"/>
    <lineage>
        <taxon>Eukaryota</taxon>
        <taxon>Metazoa</taxon>
        <taxon>Chordata</taxon>
        <taxon>Craniata</taxon>
        <taxon>Vertebrata</taxon>
        <taxon>Euteleostomi</taxon>
        <taxon>Actinopterygii</taxon>
        <taxon>Neopterygii</taxon>
        <taxon>Teleostei</taxon>
        <taxon>Neoteleostei</taxon>
        <taxon>Acanthomorphata</taxon>
        <taxon>Ovalentaria</taxon>
        <taxon>Blenniimorphae</taxon>
        <taxon>Blenniiformes</taxon>
        <taxon>Blennioidei</taxon>
        <taxon>Blenniidae</taxon>
        <taxon>Salariinae</taxon>
        <taxon>Salarias</taxon>
    </lineage>
</organism>
<dbReference type="Proteomes" id="UP000472267">
    <property type="component" value="Chromosome 15"/>
</dbReference>
<feature type="domain" description="SRCR" evidence="20">
    <location>
        <begin position="844"/>
        <end position="944"/>
    </location>
</feature>
<dbReference type="InterPro" id="IPR007110">
    <property type="entry name" value="Ig-like_dom"/>
</dbReference>
<feature type="disulfide bond" evidence="16">
    <location>
        <begin position="302"/>
        <end position="312"/>
    </location>
</feature>
<feature type="domain" description="Ig-like" evidence="21">
    <location>
        <begin position="1048"/>
        <end position="1130"/>
    </location>
</feature>
<feature type="disulfide bond" evidence="16">
    <location>
        <begin position="766"/>
        <end position="830"/>
    </location>
</feature>
<evidence type="ECO:0000256" key="11">
    <source>
        <dbReference type="ARBA" id="ARBA00023180"/>
    </source>
</evidence>
<accession>A0A672G0C7</accession>
<evidence type="ECO:0000256" key="15">
    <source>
        <dbReference type="ARBA" id="ARBA00069168"/>
    </source>
</evidence>
<feature type="disulfide bond" evidence="16">
    <location>
        <begin position="460"/>
        <end position="524"/>
    </location>
</feature>
<feature type="domain" description="SRCR" evidence="20">
    <location>
        <begin position="538"/>
        <end position="633"/>
    </location>
</feature>
<dbReference type="SMART" id="SM00409">
    <property type="entry name" value="IG"/>
    <property type="match status" value="2"/>
</dbReference>
<evidence type="ECO:0000256" key="8">
    <source>
        <dbReference type="ARBA" id="ARBA00023136"/>
    </source>
</evidence>
<reference evidence="22" key="2">
    <citation type="submission" date="2025-08" db="UniProtKB">
        <authorList>
            <consortium name="Ensembl"/>
        </authorList>
    </citation>
    <scope>IDENTIFICATION</scope>
</reference>
<dbReference type="PRINTS" id="PR00258">
    <property type="entry name" value="SPERACTRCPTR"/>
</dbReference>
<evidence type="ECO:0000313" key="22">
    <source>
        <dbReference type="Ensembl" id="ENSSFAP00005004444.1"/>
    </source>
</evidence>
<feature type="region of interest" description="Disordered" evidence="17">
    <location>
        <begin position="1212"/>
        <end position="1256"/>
    </location>
</feature>
<evidence type="ECO:0000256" key="5">
    <source>
        <dbReference type="ARBA" id="ARBA00022729"/>
    </source>
</evidence>
<feature type="disulfide bond" evidence="16">
    <location>
        <begin position="869"/>
        <end position="933"/>
    </location>
</feature>
<feature type="disulfide bond" evidence="16">
    <location>
        <begin position="403"/>
        <end position="413"/>
    </location>
</feature>
<dbReference type="PANTHER" id="PTHR48071:SF15">
    <property type="entry name" value="SRCR DOMAIN-CONTAINING PROTEIN"/>
    <property type="match status" value="1"/>
</dbReference>
<sequence length="1270" mass="138196">MTLLSSKKLPFALYLLVDLLNLLVHVESATIRVVGPSRCSGRVEIYHRDSWGTVCDDHWSISNAEVVCRELNCGTVIEAKKGAFFGPGKNSIWLDDVQCVGNESSILECQHKDLGMSNCNHNEDAGVVCSESVRLVGGDGRCNGRVELYHEGHWGKACSTDWSREAAGVLCREINCGTPLVNPVSQDFGQTHDLTGVKSSCHGNETSLAQCTLEDNKESCTGATLICANSKPVRLVNGTHRCSGRVEIYHDGNWGTICDDRWGMQEAAVTCREMNCGNALAVKYRSYFGRGTDQVWMDDVECTGHEKAIADCPHRGFGQHDCDHNEDAGLVCSENIRLMKGPDSCSGRLEVFHNGTWGKVCNSNWSQREATMICKELECGSAKNNQESFNYGDSDLTGFISRCSADSTSISQCGLEAQRGRCQGVSVSCAGISPLRLVNGTDRCSGRVEFLHDGAWGTVCDDQWDISDAQVVCRAMDCGTAQTAKSGAFFGQGTGDIWMDDVRCFGNESTLVHCQRNAFGDNNCGHGEDAGVICSATIRLINGTDQCSGRVEYNHGGHWYPAFNIEWGNNEAAVVCREMNCGDPVQFSGSFGEVGQQRGYRITCTGRESSLTQCALREYTRPAHVSEVSIKCSGNVRFAAGPTHCAGRVEFYDKGQWGTVCSESWDIVDATVVCQQMGCGKAHKITTLVEYGHGTGHTWPDRIECSGTESTLAQCNQSPFGDRTCNATSIAGVICTGSLEVRLANGRDDCSGRVEVRHGEAWQSVCDTDWTLSKAESVCDLLECGRAFEATGSAHFGQGTGSVVEASESCFGNVTFLKECSRNGFRPSKCTHQHDAGVMCAAQIRLASGPNECSGRVEIFYKGQWGTVCDDEWEMSDADVVCRQVGCGHAIAAPHSAHFGKGSGPIWLDNVECVGQESALAHCQHPQFGENNCGHGEDASVICLGALQKPQISISPSTEVNWGDRVEITCAVISEHLGGNFVLKNIQGSFNREKFSDHEAATFTLPAVTFDQKGTYFCEYQKKLANQVINYPQGNTADLDVIVKLEKPSIALTSPHAMVVYSPDKVSVTKGNTFSVTCSTHSRYPGGYFYLTKSNITTMESKPSFGHMLFYTAFFEFPSIDYKHQGLYTCVYAVNISAMSFCSPPSKTLEVTVISMSSSSSPVTGVVVTFVVLLVLVAVGVFVWRRRFKGTDVMVQFSNRFGGAIKRDTDDRINGGNDLRDRNNPMYDRAFSFSPEDKPEEEPGDPDAAEAESENLAGKVCYELEPLVFS</sequence>
<dbReference type="FunFam" id="3.10.250.10:FF:000006">
    <property type="entry name" value="neurotrypsin isoform X2"/>
    <property type="match status" value="2"/>
</dbReference>
<feature type="disulfide bond" evidence="16">
    <location>
        <begin position="68"/>
        <end position="129"/>
    </location>
</feature>
<evidence type="ECO:0000259" key="20">
    <source>
        <dbReference type="PROSITE" id="PS50287"/>
    </source>
</evidence>
<comment type="function">
    <text evidence="13">Binds to extracellular matrix proteins. Binds to pathogen-associated molecular patterns (PAMPs) present on the cell walls of Gram-positive and Gram-negative bacteria and fungi, behaving as a pattern recognition receptor (PRR). Induces bacterial and fungal aggregation and subsequent inhibition of PAMP-induced cytokine release. Does not possess intrinsic bactericidal activity. May play a role in the innate defense and homeostasis of certain epithelial surfaces.</text>
</comment>
<feature type="disulfide bond" evidence="16">
    <location>
        <begin position="473"/>
        <end position="534"/>
    </location>
</feature>
<dbReference type="GO" id="GO:0005615">
    <property type="term" value="C:extracellular space"/>
    <property type="evidence" value="ECO:0007669"/>
    <property type="project" value="TreeGrafter"/>
</dbReference>
<dbReference type="InParanoid" id="A0A672G0C7"/>
<dbReference type="FunFam" id="3.10.250.10:FF:000007">
    <property type="entry name" value="Soluble scavenger receptor cysteine-rich domain-containing protein SSC5D"/>
    <property type="match status" value="3"/>
</dbReference>
<keyword evidence="11" id="KW-0325">Glycoprotein</keyword>
<dbReference type="Gene3D" id="2.60.40.10">
    <property type="entry name" value="Immunoglobulins"/>
    <property type="match status" value="2"/>
</dbReference>
<evidence type="ECO:0000256" key="13">
    <source>
        <dbReference type="ARBA" id="ARBA00058074"/>
    </source>
</evidence>
<comment type="subunit">
    <text evidence="14">Interacts with LGALS1 and laminin.</text>
</comment>
<evidence type="ECO:0000256" key="19">
    <source>
        <dbReference type="SAM" id="SignalP"/>
    </source>
</evidence>
<keyword evidence="8 18" id="KW-0472">Membrane</keyword>
<feature type="disulfide bond" evidence="16">
    <location>
        <begin position="674"/>
        <end position="735"/>
    </location>
</feature>
<dbReference type="Ensembl" id="ENSSFAT00005004731.1">
    <property type="protein sequence ID" value="ENSSFAP00005004444.1"/>
    <property type="gene ID" value="ENSSFAG00005002951.1"/>
</dbReference>
<evidence type="ECO:0000256" key="2">
    <source>
        <dbReference type="ARBA" id="ARBA00004613"/>
    </source>
</evidence>
<keyword evidence="12" id="KW-0393">Immunoglobulin domain</keyword>
<feature type="compositionally biased region" description="Acidic residues" evidence="17">
    <location>
        <begin position="1238"/>
        <end position="1253"/>
    </location>
</feature>
<dbReference type="InterPro" id="IPR003599">
    <property type="entry name" value="Ig_sub"/>
</dbReference>
<evidence type="ECO:0000256" key="18">
    <source>
        <dbReference type="SAM" id="Phobius"/>
    </source>
</evidence>
<dbReference type="Gene3D" id="3.10.250.10">
    <property type="entry name" value="SRCR-like domain"/>
    <property type="match status" value="9"/>
</dbReference>
<dbReference type="Pfam" id="PF00047">
    <property type="entry name" value="ig"/>
    <property type="match status" value="1"/>
</dbReference>
<feature type="disulfide bond" evidence="16">
    <location>
        <begin position="705"/>
        <end position="715"/>
    </location>
</feature>
<evidence type="ECO:0000313" key="23">
    <source>
        <dbReference type="Proteomes" id="UP000472267"/>
    </source>
</evidence>
<dbReference type="InterPro" id="IPR001190">
    <property type="entry name" value="SRCR"/>
</dbReference>
<evidence type="ECO:0000256" key="17">
    <source>
        <dbReference type="SAM" id="MobiDB-lite"/>
    </source>
</evidence>
<feature type="chain" id="PRO_5025443950" description="Soluble scavenger receptor cysteine-rich domain-containing protein SSC5D" evidence="19">
    <location>
        <begin position="29"/>
        <end position="1270"/>
    </location>
</feature>
<evidence type="ECO:0000256" key="4">
    <source>
        <dbReference type="ARBA" id="ARBA00022692"/>
    </source>
</evidence>
<dbReference type="FunFam" id="3.10.250.10:FF:000016">
    <property type="entry name" value="Scavenger receptor cysteine-rich protein type 12"/>
    <property type="match status" value="3"/>
</dbReference>
<dbReference type="GO" id="GO:0004252">
    <property type="term" value="F:serine-type endopeptidase activity"/>
    <property type="evidence" value="ECO:0007669"/>
    <property type="project" value="TreeGrafter"/>
</dbReference>
<gene>
    <name evidence="22" type="primary">LOC115402188</name>
</gene>
<dbReference type="GO" id="GO:0005886">
    <property type="term" value="C:plasma membrane"/>
    <property type="evidence" value="ECO:0007669"/>
    <property type="project" value="TreeGrafter"/>
</dbReference>
<dbReference type="PROSITE" id="PS00420">
    <property type="entry name" value="SRCR_1"/>
    <property type="match status" value="2"/>
</dbReference>
<comment type="caution">
    <text evidence="16">Lacks conserved residue(s) required for the propagation of feature annotation.</text>
</comment>
<feature type="disulfide bond" evidence="16">
    <location>
        <begin position="779"/>
        <end position="840"/>
    </location>
</feature>
<feature type="disulfide bond" evidence="16">
    <location>
        <begin position="504"/>
        <end position="514"/>
    </location>
</feature>
<keyword evidence="6" id="KW-0677">Repeat</keyword>
<feature type="domain" description="SRCR" evidence="20">
    <location>
        <begin position="133"/>
        <end position="228"/>
    </location>
</feature>
<feature type="signal peptide" evidence="19">
    <location>
        <begin position="1"/>
        <end position="28"/>
    </location>
</feature>
<dbReference type="Pfam" id="PF00530">
    <property type="entry name" value="SRCR"/>
    <property type="match status" value="9"/>
</dbReference>
<feature type="disulfide bond" evidence="16">
    <location>
        <begin position="55"/>
        <end position="119"/>
    </location>
</feature>
<dbReference type="InterPro" id="IPR013151">
    <property type="entry name" value="Immunoglobulin_dom"/>
</dbReference>
<reference evidence="22" key="3">
    <citation type="submission" date="2025-09" db="UniProtKB">
        <authorList>
            <consortium name="Ensembl"/>
        </authorList>
    </citation>
    <scope>IDENTIFICATION</scope>
</reference>
<dbReference type="AlphaFoldDB" id="A0A672G0C7"/>
<feature type="domain" description="SRCR" evidence="20">
    <location>
        <begin position="636"/>
        <end position="736"/>
    </location>
</feature>